<protein>
    <submittedName>
        <fullName evidence="1">Uncharacterized protein</fullName>
    </submittedName>
</protein>
<dbReference type="GO" id="GO:0003676">
    <property type="term" value="F:nucleic acid binding"/>
    <property type="evidence" value="ECO:0007669"/>
    <property type="project" value="InterPro"/>
</dbReference>
<dbReference type="InterPro" id="IPR012337">
    <property type="entry name" value="RNaseH-like_sf"/>
</dbReference>
<dbReference type="Gene3D" id="3.30.420.10">
    <property type="entry name" value="Ribonuclease H-like superfamily/Ribonuclease H"/>
    <property type="match status" value="1"/>
</dbReference>
<sequence>MSFFRALLSDRATDEGRVPAGYVVVDLETQRGPDEVGGWVAERMGLAVAVTWDQQNAFREWFEEDVQALVEELSGFERVVGFNILDFDYRVLAAYNPNVSKILRGTTVDILAHVHRALGFRIKLDELARATLGLGKTGTGDQSLQWWRQGKRDLVVKYCRADVELTRDLYTHGVTHGVIYYPSYGSKRAAKVNW</sequence>
<accession>A0A0F8YQE7</accession>
<organism evidence="1">
    <name type="scientific">marine sediment metagenome</name>
    <dbReference type="NCBI Taxonomy" id="412755"/>
    <lineage>
        <taxon>unclassified sequences</taxon>
        <taxon>metagenomes</taxon>
        <taxon>ecological metagenomes</taxon>
    </lineage>
</organism>
<gene>
    <name evidence="1" type="ORF">LCGC14_2791720</name>
</gene>
<dbReference type="SUPFAM" id="SSF53098">
    <property type="entry name" value="Ribonuclease H-like"/>
    <property type="match status" value="1"/>
</dbReference>
<name>A0A0F8YQE7_9ZZZZ</name>
<reference evidence="1" key="1">
    <citation type="journal article" date="2015" name="Nature">
        <title>Complex archaea that bridge the gap between prokaryotes and eukaryotes.</title>
        <authorList>
            <person name="Spang A."/>
            <person name="Saw J.H."/>
            <person name="Jorgensen S.L."/>
            <person name="Zaremba-Niedzwiedzka K."/>
            <person name="Martijn J."/>
            <person name="Lind A.E."/>
            <person name="van Eijk R."/>
            <person name="Schleper C."/>
            <person name="Guy L."/>
            <person name="Ettema T.J."/>
        </authorList>
    </citation>
    <scope>NUCLEOTIDE SEQUENCE</scope>
</reference>
<dbReference type="EMBL" id="LAZR01052146">
    <property type="protein sequence ID" value="KKK83602.1"/>
    <property type="molecule type" value="Genomic_DNA"/>
</dbReference>
<evidence type="ECO:0000313" key="1">
    <source>
        <dbReference type="EMBL" id="KKK83602.1"/>
    </source>
</evidence>
<proteinExistence type="predicted"/>
<dbReference type="InterPro" id="IPR036397">
    <property type="entry name" value="RNaseH_sf"/>
</dbReference>
<comment type="caution">
    <text evidence="1">The sequence shown here is derived from an EMBL/GenBank/DDBJ whole genome shotgun (WGS) entry which is preliminary data.</text>
</comment>
<dbReference type="AlphaFoldDB" id="A0A0F8YQE7"/>